<comment type="catalytic activity">
    <reaction evidence="17 19">
        <text>alpha-ribazole + adenosylcob(III)inamide-GDP = adenosylcob(III)alamin + GMP + H(+)</text>
        <dbReference type="Rhea" id="RHEA:16049"/>
        <dbReference type="ChEBI" id="CHEBI:10329"/>
        <dbReference type="ChEBI" id="CHEBI:15378"/>
        <dbReference type="ChEBI" id="CHEBI:18408"/>
        <dbReference type="ChEBI" id="CHEBI:58115"/>
        <dbReference type="ChEBI" id="CHEBI:60487"/>
        <dbReference type="EC" id="2.7.8.26"/>
    </reaction>
</comment>
<dbReference type="GO" id="GO:0051073">
    <property type="term" value="F:adenosylcobinamide-GDP ribazoletransferase activity"/>
    <property type="evidence" value="ECO:0007669"/>
    <property type="project" value="UniProtKB-UniRule"/>
</dbReference>
<feature type="transmembrane region" description="Helical" evidence="19">
    <location>
        <begin position="192"/>
        <end position="225"/>
    </location>
</feature>
<evidence type="ECO:0000256" key="3">
    <source>
        <dbReference type="ARBA" id="ARBA00004663"/>
    </source>
</evidence>
<evidence type="ECO:0000256" key="14">
    <source>
        <dbReference type="ARBA" id="ARBA00025228"/>
    </source>
</evidence>
<evidence type="ECO:0000256" key="15">
    <source>
        <dbReference type="ARBA" id="ARBA00032605"/>
    </source>
</evidence>
<comment type="function">
    <text evidence="14 19">Joins adenosylcobinamide-GDP and alpha-ribazole to generate adenosylcobalamin (Ado-cobalamin). Also synthesizes adenosylcobalamin 5'-phosphate from adenosylcobinamide-GDP and alpha-ribazole 5'-phosphate.</text>
</comment>
<evidence type="ECO:0000256" key="11">
    <source>
        <dbReference type="ARBA" id="ARBA00022842"/>
    </source>
</evidence>
<keyword evidence="8 19" id="KW-0169">Cobalamin biosynthesis</keyword>
<dbReference type="UniPathway" id="UPA00148">
    <property type="reaction ID" value="UER00238"/>
</dbReference>
<dbReference type="GeneID" id="3856064"/>
<evidence type="ECO:0000256" key="5">
    <source>
        <dbReference type="ARBA" id="ARBA00013200"/>
    </source>
</evidence>
<dbReference type="GeneID" id="41325737"/>
<feature type="transmembrane region" description="Helical" evidence="19">
    <location>
        <begin position="74"/>
        <end position="93"/>
    </location>
</feature>
<feature type="transmembrane region" description="Helical" evidence="19">
    <location>
        <begin position="46"/>
        <end position="68"/>
    </location>
</feature>
<dbReference type="GO" id="GO:0009236">
    <property type="term" value="P:cobalamin biosynthetic process"/>
    <property type="evidence" value="ECO:0007669"/>
    <property type="project" value="UniProtKB-UniRule"/>
</dbReference>
<evidence type="ECO:0000256" key="9">
    <source>
        <dbReference type="ARBA" id="ARBA00022679"/>
    </source>
</evidence>
<comment type="similarity">
    <text evidence="4 19">Belongs to the CobS family.</text>
</comment>
<dbReference type="OMA" id="MKDVYMG"/>
<dbReference type="GO" id="GO:0005886">
    <property type="term" value="C:plasma membrane"/>
    <property type="evidence" value="ECO:0007669"/>
    <property type="project" value="UniProtKB-SubCell"/>
</dbReference>
<evidence type="ECO:0000256" key="17">
    <source>
        <dbReference type="ARBA" id="ARBA00048623"/>
    </source>
</evidence>
<feature type="transmembrane region" description="Helical" evidence="19">
    <location>
        <begin position="123"/>
        <end position="144"/>
    </location>
</feature>
<dbReference type="NCBIfam" id="TIGR00317">
    <property type="entry name" value="cobS"/>
    <property type="match status" value="1"/>
</dbReference>
<keyword evidence="7 19" id="KW-1003">Cell membrane</keyword>
<keyword evidence="13 19" id="KW-0472">Membrane</keyword>
<comment type="cofactor">
    <cofactor evidence="1 19">
        <name>Mg(2+)</name>
        <dbReference type="ChEBI" id="CHEBI:18420"/>
    </cofactor>
</comment>
<dbReference type="HAMAP" id="MF_00719">
    <property type="entry name" value="CobS"/>
    <property type="match status" value="1"/>
</dbReference>
<feature type="transmembrane region" description="Helical" evidence="19">
    <location>
        <begin position="248"/>
        <end position="265"/>
    </location>
</feature>
<dbReference type="PANTHER" id="PTHR34148">
    <property type="entry name" value="ADENOSYLCOBINAMIDE-GDP RIBAZOLETRANSFERASE"/>
    <property type="match status" value="1"/>
</dbReference>
<name>A0A328Q373_9EURY</name>
<evidence type="ECO:0000256" key="19">
    <source>
        <dbReference type="HAMAP-Rule" id="MF_00719"/>
    </source>
</evidence>
<feature type="transmembrane region" description="Helical" evidence="19">
    <location>
        <begin position="150"/>
        <end position="172"/>
    </location>
</feature>
<comment type="caution">
    <text evidence="20">The sequence shown here is derived from an EMBL/GenBank/DDBJ whole genome shotgun (WGS) entry which is preliminary data.</text>
</comment>
<organism evidence="20 21">
    <name type="scientific">Methanosphaera stadtmanae</name>
    <dbReference type="NCBI Taxonomy" id="2317"/>
    <lineage>
        <taxon>Archaea</taxon>
        <taxon>Methanobacteriati</taxon>
        <taxon>Methanobacteriota</taxon>
        <taxon>Methanomada group</taxon>
        <taxon>Methanobacteria</taxon>
        <taxon>Methanobacteriales</taxon>
        <taxon>Methanobacteriaceae</taxon>
        <taxon>Methanosphaera</taxon>
    </lineage>
</organism>
<dbReference type="RefSeq" id="WP_011406748.1">
    <property type="nucleotide sequence ID" value="NZ_CATZNA010000011.1"/>
</dbReference>
<sequence>MVNVNKKNVQGKAKVKPSLTGFLGLISFSTRIPIKRYVTIEQMSGSVILWPYIGLGIGIIGAVMAYILSNIFGFSSFLTATMLYCFLIWFTGFNHVDGILDMGDGLMAHGEPEKRLSIMRDSMVGAGGIATFFIIAIMTIAALSSVPAQYLIASIILMELCAKLSMITSMVFGRTDSNGIGKEIKKGMDYKILIFTIIISLIIGYFLLNASGVMAVFASVISGLYLSNVADKSFGCVTGDIFGASNEIAKVVSLLFIILNLNIMLL</sequence>
<evidence type="ECO:0000256" key="16">
    <source>
        <dbReference type="ARBA" id="ARBA00032853"/>
    </source>
</evidence>
<evidence type="ECO:0000256" key="2">
    <source>
        <dbReference type="ARBA" id="ARBA00004651"/>
    </source>
</evidence>
<protein>
    <recommendedName>
        <fullName evidence="6 19">Adenosylcobinamide-GDP ribazoletransferase</fullName>
        <ecNumber evidence="5 19">2.7.8.26</ecNumber>
    </recommendedName>
    <alternativeName>
        <fullName evidence="16 19">Cobalamin synthase</fullName>
    </alternativeName>
    <alternativeName>
        <fullName evidence="15 19">Cobalamin-5'-phosphate synthase</fullName>
    </alternativeName>
</protein>
<dbReference type="GO" id="GO:0008818">
    <property type="term" value="F:cobalamin 5'-phosphate synthase activity"/>
    <property type="evidence" value="ECO:0007669"/>
    <property type="project" value="UniProtKB-UniRule"/>
</dbReference>
<reference evidence="20 21" key="1">
    <citation type="submission" date="2017-05" db="EMBL/GenBank/DDBJ databases">
        <title>Host range expansion of the Methanosphaera genus to humans and monogastric animals involves recent and extensive reduction in genome content.</title>
        <authorList>
            <person name="Hoedt E.C."/>
            <person name="Volmer J.G."/>
            <person name="Parks D.H."/>
            <person name="Rosewarne C.P."/>
            <person name="Denman S.E."/>
            <person name="Mcsweeney C.S."/>
            <person name="O Cuiv P."/>
            <person name="Hugenholtz P."/>
            <person name="Tyson G.W."/>
            <person name="Morrison M."/>
        </authorList>
    </citation>
    <scope>NUCLEOTIDE SEQUENCE [LARGE SCALE GENOMIC DNA]</scope>
    <source>
        <strain evidence="20 21">PA5</strain>
    </source>
</reference>
<keyword evidence="11 19" id="KW-0460">Magnesium</keyword>
<comment type="pathway">
    <text evidence="3 19">Cofactor biosynthesis; adenosylcobalamin biosynthesis; adenosylcobalamin from cob(II)yrinate a,c-diamide: step 7/7.</text>
</comment>
<keyword evidence="12 19" id="KW-1133">Transmembrane helix</keyword>
<evidence type="ECO:0000256" key="12">
    <source>
        <dbReference type="ARBA" id="ARBA00022989"/>
    </source>
</evidence>
<dbReference type="InterPro" id="IPR003805">
    <property type="entry name" value="CobS"/>
</dbReference>
<evidence type="ECO:0000256" key="4">
    <source>
        <dbReference type="ARBA" id="ARBA00010561"/>
    </source>
</evidence>
<evidence type="ECO:0000256" key="1">
    <source>
        <dbReference type="ARBA" id="ARBA00001946"/>
    </source>
</evidence>
<dbReference type="PANTHER" id="PTHR34148:SF1">
    <property type="entry name" value="ADENOSYLCOBINAMIDE-GDP RIBAZOLETRANSFERASE"/>
    <property type="match status" value="1"/>
</dbReference>
<comment type="catalytic activity">
    <reaction evidence="18 19">
        <text>alpha-ribazole 5'-phosphate + adenosylcob(III)inamide-GDP = adenosylcob(III)alamin 5'-phosphate + GMP + H(+)</text>
        <dbReference type="Rhea" id="RHEA:23560"/>
        <dbReference type="ChEBI" id="CHEBI:15378"/>
        <dbReference type="ChEBI" id="CHEBI:57918"/>
        <dbReference type="ChEBI" id="CHEBI:58115"/>
        <dbReference type="ChEBI" id="CHEBI:60487"/>
        <dbReference type="ChEBI" id="CHEBI:60493"/>
        <dbReference type="EC" id="2.7.8.26"/>
    </reaction>
</comment>
<comment type="subcellular location">
    <subcellularLocation>
        <location evidence="2 19">Cell membrane</location>
        <topology evidence="2 19">Multi-pass membrane protein</topology>
    </subcellularLocation>
</comment>
<evidence type="ECO:0000256" key="18">
    <source>
        <dbReference type="ARBA" id="ARBA00049504"/>
    </source>
</evidence>
<keyword evidence="9 19" id="KW-0808">Transferase</keyword>
<evidence type="ECO:0000313" key="20">
    <source>
        <dbReference type="EMBL" id="RAP02747.1"/>
    </source>
</evidence>
<dbReference type="Proteomes" id="UP000248557">
    <property type="component" value="Unassembled WGS sequence"/>
</dbReference>
<dbReference type="AlphaFoldDB" id="A0A328Q373"/>
<gene>
    <name evidence="19" type="primary">cobS</name>
    <name evidence="20" type="ORF">CA615_05815</name>
</gene>
<evidence type="ECO:0000313" key="21">
    <source>
        <dbReference type="Proteomes" id="UP000248557"/>
    </source>
</evidence>
<evidence type="ECO:0000256" key="10">
    <source>
        <dbReference type="ARBA" id="ARBA00022692"/>
    </source>
</evidence>
<dbReference type="Pfam" id="PF02654">
    <property type="entry name" value="CobS"/>
    <property type="match status" value="1"/>
</dbReference>
<evidence type="ECO:0000256" key="8">
    <source>
        <dbReference type="ARBA" id="ARBA00022573"/>
    </source>
</evidence>
<proteinExistence type="inferred from homology"/>
<keyword evidence="10 19" id="KW-0812">Transmembrane</keyword>
<dbReference type="EC" id="2.7.8.26" evidence="5 19"/>
<dbReference type="EMBL" id="NGJK01000077">
    <property type="protein sequence ID" value="RAP02747.1"/>
    <property type="molecule type" value="Genomic_DNA"/>
</dbReference>
<evidence type="ECO:0000256" key="7">
    <source>
        <dbReference type="ARBA" id="ARBA00022475"/>
    </source>
</evidence>
<evidence type="ECO:0000256" key="6">
    <source>
        <dbReference type="ARBA" id="ARBA00015850"/>
    </source>
</evidence>
<evidence type="ECO:0000256" key="13">
    <source>
        <dbReference type="ARBA" id="ARBA00023136"/>
    </source>
</evidence>
<accession>A0A328Q373</accession>